<feature type="transmembrane region" description="Helical" evidence="1">
    <location>
        <begin position="6"/>
        <end position="20"/>
    </location>
</feature>
<evidence type="ECO:0000256" key="1">
    <source>
        <dbReference type="SAM" id="Phobius"/>
    </source>
</evidence>
<evidence type="ECO:0000313" key="3">
    <source>
        <dbReference type="Proteomes" id="UP000662088"/>
    </source>
</evidence>
<evidence type="ECO:0000313" key="2">
    <source>
        <dbReference type="EMBL" id="MBC5640180.1"/>
    </source>
</evidence>
<feature type="transmembrane region" description="Helical" evidence="1">
    <location>
        <begin position="106"/>
        <end position="126"/>
    </location>
</feature>
<feature type="transmembrane region" description="Helical" evidence="1">
    <location>
        <begin position="27"/>
        <end position="45"/>
    </location>
</feature>
<dbReference type="InterPro" id="IPR014211">
    <property type="entry name" value="Spore_III_AD"/>
</dbReference>
<dbReference type="RefSeq" id="WP_022212614.1">
    <property type="nucleotide sequence ID" value="NZ_JACOOQ010000010.1"/>
</dbReference>
<feature type="transmembrane region" description="Helical" evidence="1">
    <location>
        <begin position="65"/>
        <end position="85"/>
    </location>
</feature>
<dbReference type="Proteomes" id="UP000662088">
    <property type="component" value="Unassembled WGS sequence"/>
</dbReference>
<protein>
    <submittedName>
        <fullName evidence="2">Stage III sporulation protein AD</fullName>
    </submittedName>
</protein>
<proteinExistence type="predicted"/>
<dbReference type="NCBIfam" id="TIGR02849">
    <property type="entry name" value="spore_III_AD"/>
    <property type="match status" value="1"/>
</dbReference>
<dbReference type="EMBL" id="JACOOQ010000010">
    <property type="protein sequence ID" value="MBC5640180.1"/>
    <property type="molecule type" value="Genomic_DNA"/>
</dbReference>
<accession>A0A8I0DNH9</accession>
<dbReference type="Pfam" id="PF06686">
    <property type="entry name" value="SpoIIIAC"/>
    <property type="match status" value="2"/>
</dbReference>
<keyword evidence="1" id="KW-1133">Transmembrane helix</keyword>
<keyword evidence="3" id="KW-1185">Reference proteome</keyword>
<dbReference type="InterPro" id="IPR025664">
    <property type="entry name" value="Spore_III_AC/AD"/>
</dbReference>
<organism evidence="2 3">
    <name type="scientific">Clostridium lentum</name>
    <dbReference type="NCBI Taxonomy" id="2763037"/>
    <lineage>
        <taxon>Bacteria</taxon>
        <taxon>Bacillati</taxon>
        <taxon>Bacillota</taxon>
        <taxon>Clostridia</taxon>
        <taxon>Eubacteriales</taxon>
        <taxon>Clostridiaceae</taxon>
        <taxon>Clostridium</taxon>
    </lineage>
</organism>
<gene>
    <name evidence="2" type="primary">spoIIIAD</name>
    <name evidence="2" type="ORF">H8R92_06995</name>
</gene>
<sequence>MEIIRIISIALIALFLYIFVKEKKSDIAVLIILAASIIILLYMITQLGQIVSFINSIAAKANIDIVYIEIILKILAIAYLASFCSEICKDAGAGSLASKVEFSAKIMILVLAIPILMAVLDSILQIL</sequence>
<comment type="caution">
    <text evidence="2">The sequence shown here is derived from an EMBL/GenBank/DDBJ whole genome shotgun (WGS) entry which is preliminary data.</text>
</comment>
<name>A0A8I0DNH9_9CLOT</name>
<dbReference type="AlphaFoldDB" id="A0A8I0DNH9"/>
<keyword evidence="1" id="KW-0812">Transmembrane</keyword>
<reference evidence="2" key="1">
    <citation type="submission" date="2020-08" db="EMBL/GenBank/DDBJ databases">
        <title>Genome public.</title>
        <authorList>
            <person name="Liu C."/>
            <person name="Sun Q."/>
        </authorList>
    </citation>
    <scope>NUCLEOTIDE SEQUENCE</scope>
    <source>
        <strain evidence="2">NSJ-42</strain>
    </source>
</reference>
<keyword evidence="1" id="KW-0472">Membrane</keyword>